<accession>A0ABP0IG15</accession>
<dbReference type="Proteomes" id="UP001642484">
    <property type="component" value="Unassembled WGS sequence"/>
</dbReference>
<evidence type="ECO:0000256" key="2">
    <source>
        <dbReference type="SAM" id="SignalP"/>
    </source>
</evidence>
<protein>
    <submittedName>
        <fullName evidence="3">Uncharacterized protein</fullName>
    </submittedName>
</protein>
<feature type="region of interest" description="Disordered" evidence="1">
    <location>
        <begin position="36"/>
        <end position="58"/>
    </location>
</feature>
<feature type="chain" id="PRO_5047435315" evidence="2">
    <location>
        <begin position="17"/>
        <end position="123"/>
    </location>
</feature>
<organism evidence="3 4">
    <name type="scientific">Durusdinium trenchii</name>
    <dbReference type="NCBI Taxonomy" id="1381693"/>
    <lineage>
        <taxon>Eukaryota</taxon>
        <taxon>Sar</taxon>
        <taxon>Alveolata</taxon>
        <taxon>Dinophyceae</taxon>
        <taxon>Suessiales</taxon>
        <taxon>Symbiodiniaceae</taxon>
        <taxon>Durusdinium</taxon>
    </lineage>
</organism>
<dbReference type="EMBL" id="CAXAMN010002581">
    <property type="protein sequence ID" value="CAK9000323.1"/>
    <property type="molecule type" value="Genomic_DNA"/>
</dbReference>
<sequence>MLFLILQLLLPDSSEAPLPLLFSSKHVTGARHKRNNKMSAGMFPTPGPGIHGGPPRTGLVMWQPQPGVRLVKMNLQGEQAPYATGGSSSLCALEDTKAAITKAEMEISRQSPCQVLAGPKSRS</sequence>
<evidence type="ECO:0000313" key="4">
    <source>
        <dbReference type="Proteomes" id="UP001642484"/>
    </source>
</evidence>
<comment type="caution">
    <text evidence="3">The sequence shown here is derived from an EMBL/GenBank/DDBJ whole genome shotgun (WGS) entry which is preliminary data.</text>
</comment>
<feature type="signal peptide" evidence="2">
    <location>
        <begin position="1"/>
        <end position="16"/>
    </location>
</feature>
<gene>
    <name evidence="3" type="ORF">CCMP2556_LOCUS6022</name>
</gene>
<name>A0ABP0IG15_9DINO</name>
<reference evidence="3 4" key="1">
    <citation type="submission" date="2024-02" db="EMBL/GenBank/DDBJ databases">
        <authorList>
            <person name="Chen Y."/>
            <person name="Shah S."/>
            <person name="Dougan E. K."/>
            <person name="Thang M."/>
            <person name="Chan C."/>
        </authorList>
    </citation>
    <scope>NUCLEOTIDE SEQUENCE [LARGE SCALE GENOMIC DNA]</scope>
</reference>
<keyword evidence="4" id="KW-1185">Reference proteome</keyword>
<keyword evidence="2" id="KW-0732">Signal</keyword>
<evidence type="ECO:0000256" key="1">
    <source>
        <dbReference type="SAM" id="MobiDB-lite"/>
    </source>
</evidence>
<proteinExistence type="predicted"/>
<evidence type="ECO:0000313" key="3">
    <source>
        <dbReference type="EMBL" id="CAK9000323.1"/>
    </source>
</evidence>